<comment type="caution">
    <text evidence="5">The sequence shown here is derived from an EMBL/GenBank/DDBJ whole genome shotgun (WGS) entry which is preliminary data.</text>
</comment>
<dbReference type="InterPro" id="IPR015943">
    <property type="entry name" value="WD40/YVTN_repeat-like_dom_sf"/>
</dbReference>
<feature type="domain" description="Two component regulator three Y" evidence="4">
    <location>
        <begin position="672"/>
        <end position="719"/>
    </location>
</feature>
<feature type="transmembrane region" description="Helical" evidence="2">
    <location>
        <begin position="731"/>
        <end position="752"/>
    </location>
</feature>
<dbReference type="Gene3D" id="2.60.40.10">
    <property type="entry name" value="Immunoglobulins"/>
    <property type="match status" value="1"/>
</dbReference>
<dbReference type="InterPro" id="IPR016032">
    <property type="entry name" value="Sig_transdc_resp-reg_C-effctor"/>
</dbReference>
<protein>
    <submittedName>
        <fullName evidence="5">Triple tyrosine motif-containing protein</fullName>
    </submittedName>
</protein>
<dbReference type="Proteomes" id="UP001597319">
    <property type="component" value="Unassembled WGS sequence"/>
</dbReference>
<proteinExistence type="predicted"/>
<dbReference type="Gene3D" id="2.130.10.10">
    <property type="entry name" value="YVTN repeat-like/Quinoprotein amine dehydrogenase"/>
    <property type="match status" value="2"/>
</dbReference>
<dbReference type="SUPFAM" id="SSF46894">
    <property type="entry name" value="C-terminal effector domain of the bipartite response regulators"/>
    <property type="match status" value="1"/>
</dbReference>
<keyword evidence="1" id="KW-0175">Coiled coil</keyword>
<dbReference type="Gene3D" id="1.10.10.10">
    <property type="entry name" value="Winged helix-like DNA-binding domain superfamily/Winged helix DNA-binding domain"/>
    <property type="match status" value="1"/>
</dbReference>
<keyword evidence="6" id="KW-1185">Reference proteome</keyword>
<accession>A0ABW5L830</accession>
<feature type="coiled-coil region" evidence="1">
    <location>
        <begin position="761"/>
        <end position="811"/>
    </location>
</feature>
<keyword evidence="3" id="KW-0732">Signal</keyword>
<gene>
    <name evidence="5" type="ORF">ACFSR1_00100</name>
</gene>
<reference evidence="6" key="1">
    <citation type="journal article" date="2019" name="Int. J. Syst. Evol. Microbiol.">
        <title>The Global Catalogue of Microorganisms (GCM) 10K type strain sequencing project: providing services to taxonomists for standard genome sequencing and annotation.</title>
        <authorList>
            <consortium name="The Broad Institute Genomics Platform"/>
            <consortium name="The Broad Institute Genome Sequencing Center for Infectious Disease"/>
            <person name="Wu L."/>
            <person name="Ma J."/>
        </authorList>
    </citation>
    <scope>NUCLEOTIDE SEQUENCE [LARGE SCALE GENOMIC DNA]</scope>
    <source>
        <strain evidence="6">KCTC 52274</strain>
    </source>
</reference>
<keyword evidence="2" id="KW-0812">Transmembrane</keyword>
<dbReference type="EMBL" id="JBHULE010000001">
    <property type="protein sequence ID" value="MFD2561048.1"/>
    <property type="molecule type" value="Genomic_DNA"/>
</dbReference>
<evidence type="ECO:0000256" key="2">
    <source>
        <dbReference type="SAM" id="Phobius"/>
    </source>
</evidence>
<name>A0ABW5L830_9FLAO</name>
<organism evidence="5 6">
    <name type="scientific">Aquimarina rubra</name>
    <dbReference type="NCBI Taxonomy" id="1920033"/>
    <lineage>
        <taxon>Bacteria</taxon>
        <taxon>Pseudomonadati</taxon>
        <taxon>Bacteroidota</taxon>
        <taxon>Flavobacteriia</taxon>
        <taxon>Flavobacteriales</taxon>
        <taxon>Flavobacteriaceae</taxon>
        <taxon>Aquimarina</taxon>
    </lineage>
</organism>
<dbReference type="InterPro" id="IPR013783">
    <property type="entry name" value="Ig-like_fold"/>
</dbReference>
<dbReference type="InterPro" id="IPR011123">
    <property type="entry name" value="Y_Y_Y"/>
</dbReference>
<dbReference type="InterPro" id="IPR036388">
    <property type="entry name" value="WH-like_DNA-bd_sf"/>
</dbReference>
<evidence type="ECO:0000256" key="1">
    <source>
        <dbReference type="SAM" id="Coils"/>
    </source>
</evidence>
<sequence>MKYIKKIFLFLFFLFTTIVTAQELPPIEVYLPDEYGGATQNWSISQADNKYIYVANNKGLLEFNGANWELYPTPNETVIRSVKVVEDRIYTGFYMNFGYWKKNEFGNLEYTSLSENITETLIEDEQFWHIVNQDNWILFQSLHRIYLYNISNEKISIIESNIAITNIFNVYGEIYYQDINNGIYKIEKGSPTLVIDEAEVVNDKIVNISKSQNGILLLTSTKGFFEFSNGEVSEWNTPSDGLLSNSTIYSSITLKDGSFVLGTISKGLLYLSEKAEVVYQINQNKGLSNNTVLSSFEDIDGNIWLALDKGINCINIKSPVKSFNDDKGTIGTVYTSIVFEGFLYLGTNQGVFYKNINKNEPFSFVEGTKGQVWNLFSYDKKLFCGHNDGTFLIENNTSKLISWIQGTWIFRTIEDHPDLLLQGNYEGLSVLVKKNGKWRLKQKIDGFDYSARYLEIYDGKLWVNHEYKGLFSITVDDDFSKVVEVVKDTLTIKGKRSSIAKYKNDFFYAHQEGVSFFNKESKAFDQDNIVNQVFEAKDKNVGRLIKDNTEGLWSFTDEELGYISQSQFSDNLEVTKVPIPYLLRKEMSGFENIMHLEEERYLLGTTYGYMILDVSRLNSKEHTIILEKVSAKQKTTEFKPVKVSDSPPIFKSNLNTISFLYTVPEYDKFLISKFQYKLEGFYEDWSGWTSKTNKVFENLPFGEYTFKVRAKTGNVLSKNVVMYNFIIEKPWYFSEVAIIIYSTLLLILLLITHRAYKRYYNKQKEKLVEENKRQLELKELESEGEIMKLTNEKLTQDIESKNRELASSTMNIIKKNEILNTIKKELQKSEFEKGGVKNVERIIDRNLNNKDDWKHFEEAFNSVDKDFIKKLKEKHDNLTPHDLRFCTYLRLNLSSKEIASLVNISVKSVEIKRYRLRKKLQLEHSDSLVSYILEI</sequence>
<keyword evidence="2" id="KW-1133">Transmembrane helix</keyword>
<feature type="signal peptide" evidence="3">
    <location>
        <begin position="1"/>
        <end position="21"/>
    </location>
</feature>
<feature type="chain" id="PRO_5047148498" evidence="3">
    <location>
        <begin position="22"/>
        <end position="935"/>
    </location>
</feature>
<keyword evidence="2" id="KW-0472">Membrane</keyword>
<evidence type="ECO:0000313" key="6">
    <source>
        <dbReference type="Proteomes" id="UP001597319"/>
    </source>
</evidence>
<evidence type="ECO:0000259" key="4">
    <source>
        <dbReference type="Pfam" id="PF07495"/>
    </source>
</evidence>
<dbReference type="RefSeq" id="WP_378288411.1">
    <property type="nucleotide sequence ID" value="NZ_JBHULE010000001.1"/>
</dbReference>
<evidence type="ECO:0000313" key="5">
    <source>
        <dbReference type="EMBL" id="MFD2561048.1"/>
    </source>
</evidence>
<dbReference type="Pfam" id="PF07495">
    <property type="entry name" value="Y_Y_Y"/>
    <property type="match status" value="1"/>
</dbReference>
<evidence type="ECO:0000256" key="3">
    <source>
        <dbReference type="SAM" id="SignalP"/>
    </source>
</evidence>